<feature type="transmembrane region" description="Helical" evidence="11">
    <location>
        <begin position="311"/>
        <end position="332"/>
    </location>
</feature>
<organism evidence="12 13">
    <name type="scientific">Halopenitus malekzadehii</name>
    <dbReference type="NCBI Taxonomy" id="1267564"/>
    <lineage>
        <taxon>Archaea</taxon>
        <taxon>Methanobacteriati</taxon>
        <taxon>Methanobacteriota</taxon>
        <taxon>Stenosarchaea group</taxon>
        <taxon>Halobacteria</taxon>
        <taxon>Halobacteriales</taxon>
        <taxon>Haloferacaceae</taxon>
        <taxon>Halopenitus</taxon>
    </lineage>
</organism>
<dbReference type="GO" id="GO:0015420">
    <property type="term" value="F:ABC-type vitamin B12 transporter activity"/>
    <property type="evidence" value="ECO:0007669"/>
    <property type="project" value="UniProtKB-UniRule"/>
</dbReference>
<evidence type="ECO:0000256" key="1">
    <source>
        <dbReference type="ARBA" id="ARBA00003384"/>
    </source>
</evidence>
<comment type="function">
    <text evidence="1 11">Converts cobyric acid to cobinamide by the addition of aminopropanol on the F carboxylic group.</text>
</comment>
<accession>A0A1H6HPJ3</accession>
<keyword evidence="9 11" id="KW-1133">Transmembrane helix</keyword>
<evidence type="ECO:0000256" key="9">
    <source>
        <dbReference type="ARBA" id="ARBA00022989"/>
    </source>
</evidence>
<proteinExistence type="inferred from homology"/>
<evidence type="ECO:0000256" key="6">
    <source>
        <dbReference type="ARBA" id="ARBA00022475"/>
    </source>
</evidence>
<feature type="transmembrane region" description="Helical" evidence="11">
    <location>
        <begin position="49"/>
        <end position="72"/>
    </location>
</feature>
<dbReference type="RefSeq" id="WP_092813214.1">
    <property type="nucleotide sequence ID" value="NZ_FNWU01000001.1"/>
</dbReference>
<dbReference type="NCBIfam" id="TIGR00380">
    <property type="entry name" value="cobal_cbiB"/>
    <property type="match status" value="1"/>
</dbReference>
<dbReference type="GO" id="GO:0009236">
    <property type="term" value="P:cobalamin biosynthetic process"/>
    <property type="evidence" value="ECO:0007669"/>
    <property type="project" value="UniProtKB-UniRule"/>
</dbReference>
<comment type="subcellular location">
    <subcellularLocation>
        <location evidence="2 11">Cell membrane</location>
        <topology evidence="2 11">Multi-pass membrane protein</topology>
    </subcellularLocation>
</comment>
<evidence type="ECO:0000256" key="5">
    <source>
        <dbReference type="ARBA" id="ARBA00016185"/>
    </source>
</evidence>
<evidence type="ECO:0000256" key="2">
    <source>
        <dbReference type="ARBA" id="ARBA00004651"/>
    </source>
</evidence>
<feature type="transmembrane region" description="Helical" evidence="11">
    <location>
        <begin position="154"/>
        <end position="175"/>
    </location>
</feature>
<protein>
    <recommendedName>
        <fullName evidence="5 11">Probable cobalamin biosynthesis protein CobD</fullName>
    </recommendedName>
</protein>
<dbReference type="PANTHER" id="PTHR34308">
    <property type="entry name" value="COBALAMIN BIOSYNTHESIS PROTEIN CBIB"/>
    <property type="match status" value="1"/>
</dbReference>
<comment type="similarity">
    <text evidence="4 11">Belongs to the CobD/CbiB family.</text>
</comment>
<evidence type="ECO:0000313" key="13">
    <source>
        <dbReference type="Proteomes" id="UP000199215"/>
    </source>
</evidence>
<evidence type="ECO:0000256" key="10">
    <source>
        <dbReference type="ARBA" id="ARBA00023136"/>
    </source>
</evidence>
<dbReference type="PANTHER" id="PTHR34308:SF1">
    <property type="entry name" value="COBALAMIN BIOSYNTHESIS PROTEIN CBIB"/>
    <property type="match status" value="1"/>
</dbReference>
<evidence type="ECO:0000256" key="8">
    <source>
        <dbReference type="ARBA" id="ARBA00022692"/>
    </source>
</evidence>
<evidence type="ECO:0000313" key="12">
    <source>
        <dbReference type="EMBL" id="SEH37751.1"/>
    </source>
</evidence>
<comment type="pathway">
    <text evidence="3 11">Cofactor biosynthesis; adenosylcobalamin biosynthesis.</text>
</comment>
<gene>
    <name evidence="11" type="primary">cobD</name>
    <name evidence="12" type="ORF">SAMN05192561_101257</name>
</gene>
<keyword evidence="10 11" id="KW-0472">Membrane</keyword>
<dbReference type="AlphaFoldDB" id="A0A1H6HPJ3"/>
<evidence type="ECO:0000256" key="7">
    <source>
        <dbReference type="ARBA" id="ARBA00022573"/>
    </source>
</evidence>
<sequence>MIRAAALAVLVAAALDSTIAEPPARVHPVAVLGSIVDRIDRTLPDTRSVGVVIAVLVPAGFAAVVAAVPVVVAGWVDPLLGSVLAGVVLYTCLSRRLLIETAERVVSLADSDADLPAAREALRALAGRDADTLSAAHVRSAAVESAAENLADGLIAPLTAFTAAAAVMGVIAVVASVADVTTGALTTGSVLAVATGAAAWVKGVNTLDSMLGYRPRRAGWAPARLDDLVMWIPARLSALVLAVAAGRPTSLLAARRWARRPDSPNSGWPMATIASVLDVRLEKPGTYVLRPAADLPTAAAARRGIRLVNRAAWLGIVSAVGCCLALDVYVAGTGVVTAG</sequence>
<keyword evidence="7 11" id="KW-0169">Cobalamin biosynthesis</keyword>
<dbReference type="Pfam" id="PF03186">
    <property type="entry name" value="CobD_Cbib"/>
    <property type="match status" value="1"/>
</dbReference>
<evidence type="ECO:0000256" key="4">
    <source>
        <dbReference type="ARBA" id="ARBA00006263"/>
    </source>
</evidence>
<dbReference type="EMBL" id="FNWU01000001">
    <property type="protein sequence ID" value="SEH37751.1"/>
    <property type="molecule type" value="Genomic_DNA"/>
</dbReference>
<keyword evidence="13" id="KW-1185">Reference proteome</keyword>
<dbReference type="InterPro" id="IPR004485">
    <property type="entry name" value="Cobalamin_biosynth_CobD/CbiB"/>
</dbReference>
<keyword evidence="6 11" id="KW-1003">Cell membrane</keyword>
<dbReference type="HAMAP" id="MF_00024">
    <property type="entry name" value="CobD_CbiB"/>
    <property type="match status" value="1"/>
</dbReference>
<name>A0A1H6HPJ3_9EURY</name>
<reference evidence="12 13" key="1">
    <citation type="submission" date="2016-10" db="EMBL/GenBank/DDBJ databases">
        <authorList>
            <person name="de Groot N.N."/>
        </authorList>
    </citation>
    <scope>NUCLEOTIDE SEQUENCE [LARGE SCALE GENOMIC DNA]</scope>
    <source>
        <strain evidence="12 13">IBRC-M10418</strain>
    </source>
</reference>
<dbReference type="Proteomes" id="UP000199215">
    <property type="component" value="Unassembled WGS sequence"/>
</dbReference>
<feature type="transmembrane region" description="Helical" evidence="11">
    <location>
        <begin position="182"/>
        <end position="201"/>
    </location>
</feature>
<evidence type="ECO:0000256" key="11">
    <source>
        <dbReference type="HAMAP-Rule" id="MF_00024"/>
    </source>
</evidence>
<dbReference type="STRING" id="1267564.SAMN05192561_101257"/>
<feature type="transmembrane region" description="Helical" evidence="11">
    <location>
        <begin position="79"/>
        <end position="98"/>
    </location>
</feature>
<evidence type="ECO:0000256" key="3">
    <source>
        <dbReference type="ARBA" id="ARBA00004953"/>
    </source>
</evidence>
<dbReference type="OrthoDB" id="46105at2157"/>
<dbReference type="GO" id="GO:0048472">
    <property type="term" value="F:threonine-phosphate decarboxylase activity"/>
    <property type="evidence" value="ECO:0007669"/>
    <property type="project" value="InterPro"/>
</dbReference>
<dbReference type="UniPathway" id="UPA00148"/>
<dbReference type="GO" id="GO:0005886">
    <property type="term" value="C:plasma membrane"/>
    <property type="evidence" value="ECO:0007669"/>
    <property type="project" value="UniProtKB-SubCell"/>
</dbReference>
<keyword evidence="8 11" id="KW-0812">Transmembrane</keyword>